<keyword evidence="6 8" id="KW-1133">Transmembrane helix</keyword>
<evidence type="ECO:0000256" key="3">
    <source>
        <dbReference type="ARBA" id="ARBA00022692"/>
    </source>
</evidence>
<reference evidence="11 12" key="1">
    <citation type="journal article" date="2014" name="Int. J. Syst. Evol. Microbiol.">
        <title>Phylogenomics and the dynamic genome evolution of the genus Streptococcus.</title>
        <authorList>
            <consortium name="The Broad Institute Genome Sequencing Platform"/>
            <person name="Richards V.P."/>
            <person name="Palmer S.R."/>
            <person name="Pavinski Bitar P.D."/>
            <person name="Qin X."/>
            <person name="Weinstock G.M."/>
            <person name="Highlander S.K."/>
            <person name="Town C.D."/>
            <person name="Burne R.A."/>
            <person name="Stanhope M.J."/>
        </authorList>
    </citation>
    <scope>NUCLEOTIDE SEQUENCE [LARGE SCALE GENOMIC DNA]</scope>
    <source>
        <strain evidence="11 12">NCTC 11558</strain>
    </source>
</reference>
<dbReference type="OrthoDB" id="9770415at2"/>
<feature type="transmembrane region" description="Helical" evidence="8">
    <location>
        <begin position="135"/>
        <end position="156"/>
    </location>
</feature>
<gene>
    <name evidence="11" type="ORF">STRMA_0670</name>
</gene>
<keyword evidence="2" id="KW-0813">Transport</keyword>
<dbReference type="Pfam" id="PF00664">
    <property type="entry name" value="ABC_membrane"/>
    <property type="match status" value="1"/>
</dbReference>
<dbReference type="RefSeq" id="WP_003081265.1">
    <property type="nucleotide sequence ID" value="NZ_AEUW02000001.1"/>
</dbReference>
<keyword evidence="7 8" id="KW-0472">Membrane</keyword>
<feature type="transmembrane region" description="Helical" evidence="8">
    <location>
        <begin position="21"/>
        <end position="40"/>
    </location>
</feature>
<evidence type="ECO:0000256" key="4">
    <source>
        <dbReference type="ARBA" id="ARBA00022741"/>
    </source>
</evidence>
<dbReference type="PROSITE" id="PS50893">
    <property type="entry name" value="ABC_TRANSPORTER_2"/>
    <property type="match status" value="1"/>
</dbReference>
<dbReference type="GO" id="GO:0005524">
    <property type="term" value="F:ATP binding"/>
    <property type="evidence" value="ECO:0007669"/>
    <property type="project" value="UniProtKB-KW"/>
</dbReference>
<feature type="domain" description="ABC transmembrane type-1" evidence="10">
    <location>
        <begin position="27"/>
        <end position="307"/>
    </location>
</feature>
<dbReference type="PANTHER" id="PTHR43394:SF1">
    <property type="entry name" value="ATP-BINDING CASSETTE SUB-FAMILY B MEMBER 10, MITOCHONDRIAL"/>
    <property type="match status" value="1"/>
</dbReference>
<proteinExistence type="predicted"/>
<dbReference type="Pfam" id="PF00005">
    <property type="entry name" value="ABC_tran"/>
    <property type="match status" value="1"/>
</dbReference>
<feature type="transmembrane region" description="Helical" evidence="8">
    <location>
        <begin position="162"/>
        <end position="183"/>
    </location>
</feature>
<dbReference type="SMART" id="SM00382">
    <property type="entry name" value="AAA"/>
    <property type="match status" value="1"/>
</dbReference>
<feature type="domain" description="ABC transporter" evidence="9">
    <location>
        <begin position="341"/>
        <end position="575"/>
    </location>
</feature>
<dbReference type="eggNOG" id="COG1132">
    <property type="taxonomic scope" value="Bacteria"/>
</dbReference>
<keyword evidence="5" id="KW-0067">ATP-binding</keyword>
<dbReference type="CDD" id="cd18547">
    <property type="entry name" value="ABC_6TM_Tm288_like"/>
    <property type="match status" value="1"/>
</dbReference>
<dbReference type="SUPFAM" id="SSF90123">
    <property type="entry name" value="ABC transporter transmembrane region"/>
    <property type="match status" value="1"/>
</dbReference>
<comment type="subcellular location">
    <subcellularLocation>
        <location evidence="1">Cell membrane</location>
        <topology evidence="1">Multi-pass membrane protein</topology>
    </subcellularLocation>
</comment>
<evidence type="ECO:0000256" key="1">
    <source>
        <dbReference type="ARBA" id="ARBA00004651"/>
    </source>
</evidence>
<dbReference type="EMBL" id="AEUW02000001">
    <property type="protein sequence ID" value="EHJ52802.1"/>
    <property type="molecule type" value="Genomic_DNA"/>
</dbReference>
<dbReference type="Proteomes" id="UP000003573">
    <property type="component" value="Unassembled WGS sequence"/>
</dbReference>
<name>G5JUC9_9STRE</name>
<dbReference type="InterPro" id="IPR039421">
    <property type="entry name" value="Type_1_exporter"/>
</dbReference>
<dbReference type="SUPFAM" id="SSF52540">
    <property type="entry name" value="P-loop containing nucleoside triphosphate hydrolases"/>
    <property type="match status" value="1"/>
</dbReference>
<evidence type="ECO:0000256" key="5">
    <source>
        <dbReference type="ARBA" id="ARBA00022840"/>
    </source>
</evidence>
<organism evidence="11 12">
    <name type="scientific">Streptococcus macacae NCTC 11558</name>
    <dbReference type="NCBI Taxonomy" id="764298"/>
    <lineage>
        <taxon>Bacteria</taxon>
        <taxon>Bacillati</taxon>
        <taxon>Bacillota</taxon>
        <taxon>Bacilli</taxon>
        <taxon>Lactobacillales</taxon>
        <taxon>Streptococcaceae</taxon>
        <taxon>Streptococcus</taxon>
    </lineage>
</organism>
<keyword evidence="12" id="KW-1185">Reference proteome</keyword>
<accession>G5JUC9</accession>
<feature type="transmembrane region" description="Helical" evidence="8">
    <location>
        <begin position="254"/>
        <end position="273"/>
    </location>
</feature>
<dbReference type="InterPro" id="IPR027417">
    <property type="entry name" value="P-loop_NTPase"/>
</dbReference>
<dbReference type="AlphaFoldDB" id="G5JUC9"/>
<dbReference type="Gene3D" id="3.40.50.300">
    <property type="entry name" value="P-loop containing nucleotide triphosphate hydrolases"/>
    <property type="match status" value="1"/>
</dbReference>
<dbReference type="InterPro" id="IPR036640">
    <property type="entry name" value="ABC1_TM_sf"/>
</dbReference>
<dbReference type="GO" id="GO:0016887">
    <property type="term" value="F:ATP hydrolysis activity"/>
    <property type="evidence" value="ECO:0007669"/>
    <property type="project" value="InterPro"/>
</dbReference>
<dbReference type="InterPro" id="IPR017871">
    <property type="entry name" value="ABC_transporter-like_CS"/>
</dbReference>
<dbReference type="GO" id="GO:0005886">
    <property type="term" value="C:plasma membrane"/>
    <property type="evidence" value="ECO:0007669"/>
    <property type="project" value="UniProtKB-SubCell"/>
</dbReference>
<keyword evidence="4" id="KW-0547">Nucleotide-binding</keyword>
<dbReference type="GO" id="GO:0015421">
    <property type="term" value="F:ABC-type oligopeptide transporter activity"/>
    <property type="evidence" value="ECO:0007669"/>
    <property type="project" value="TreeGrafter"/>
</dbReference>
<sequence>MKAKNNKSILKRLTADILKQKKLVFCALLGIFIQVGLTVYFPVLIGQAVDAVIAKDVHRILPMIIFKMILVVLFNTLIQWLNPLIYNHLVFIYTQTLRQKIIDKIYRLPISYLDRHSSGDLVSRMTTDVEQLSNGLLMVFNQFFVGLLTIILTIITMAKLDLLMAFLVLALTPLSLFVARFIARKSFSLYQNQTRARGKFTQHIEESLRQESLIQSFNAQEQFIDRFKQLNESYADYSQGAIFYSSTINPATRFINALIYALLAGIGAFRIIAGHFTVGQLTTFLNYVTQYTKPFNDITAVLSELQSALACAERVYLILDEKEAKDSGTKILLSDSVKGSFEFDKISFGYDKNQTLIKNLSMDIPQGSKVAIVGPTGAGKSTLINLLMRFYDLNSGHILLDGQSIKEYTKTSYRRQIGMVLQETWLKTATVLENIAFGYPQASRDQIIAAAKAANANFFIQQLPQGYDTYLADAGESLSQGQRQLLTIARIFVHIPKILILDEATSSIDTRTESLVQEAFEKLMKNRTSFIIAHRLSTIQNADIILVMVDGNIVEHGKHKELMAQKGVYYRMQMTQQA</sequence>
<dbReference type="InterPro" id="IPR003593">
    <property type="entry name" value="AAA+_ATPase"/>
</dbReference>
<evidence type="ECO:0000259" key="9">
    <source>
        <dbReference type="PROSITE" id="PS50893"/>
    </source>
</evidence>
<evidence type="ECO:0000256" key="7">
    <source>
        <dbReference type="ARBA" id="ARBA00023136"/>
    </source>
</evidence>
<dbReference type="PROSITE" id="PS50929">
    <property type="entry name" value="ABC_TM1F"/>
    <property type="match status" value="1"/>
</dbReference>
<dbReference type="PROSITE" id="PS00211">
    <property type="entry name" value="ABC_TRANSPORTER_1"/>
    <property type="match status" value="1"/>
</dbReference>
<dbReference type="Gene3D" id="1.20.1560.10">
    <property type="entry name" value="ABC transporter type 1, transmembrane domain"/>
    <property type="match status" value="1"/>
</dbReference>
<protein>
    <submittedName>
        <fullName evidence="11">ABC transporter transmembrane region</fullName>
    </submittedName>
</protein>
<keyword evidence="3 8" id="KW-0812">Transmembrane</keyword>
<dbReference type="InterPro" id="IPR003439">
    <property type="entry name" value="ABC_transporter-like_ATP-bd"/>
</dbReference>
<dbReference type="PANTHER" id="PTHR43394">
    <property type="entry name" value="ATP-DEPENDENT PERMEASE MDL1, MITOCHONDRIAL"/>
    <property type="match status" value="1"/>
</dbReference>
<dbReference type="FunFam" id="3.40.50.300:FF:000287">
    <property type="entry name" value="Multidrug ABC transporter ATP-binding protein"/>
    <property type="match status" value="1"/>
</dbReference>
<dbReference type="InterPro" id="IPR011527">
    <property type="entry name" value="ABC1_TM_dom"/>
</dbReference>
<evidence type="ECO:0000256" key="6">
    <source>
        <dbReference type="ARBA" id="ARBA00022989"/>
    </source>
</evidence>
<comment type="caution">
    <text evidence="11">The sequence shown here is derived from an EMBL/GenBank/DDBJ whole genome shotgun (WGS) entry which is preliminary data.</text>
</comment>
<evidence type="ECO:0000259" key="10">
    <source>
        <dbReference type="PROSITE" id="PS50929"/>
    </source>
</evidence>
<feature type="transmembrane region" description="Helical" evidence="8">
    <location>
        <begin position="60"/>
        <end position="78"/>
    </location>
</feature>
<dbReference type="STRING" id="764298.STRMA_0670"/>
<evidence type="ECO:0000256" key="2">
    <source>
        <dbReference type="ARBA" id="ARBA00022448"/>
    </source>
</evidence>
<evidence type="ECO:0000313" key="11">
    <source>
        <dbReference type="EMBL" id="EHJ52802.1"/>
    </source>
</evidence>
<evidence type="ECO:0000313" key="12">
    <source>
        <dbReference type="Proteomes" id="UP000003573"/>
    </source>
</evidence>
<evidence type="ECO:0000256" key="8">
    <source>
        <dbReference type="SAM" id="Phobius"/>
    </source>
</evidence>